<protein>
    <recommendedName>
        <fullName evidence="4">DUF624 domain-containing protein</fullName>
    </recommendedName>
</protein>
<keyword evidence="1" id="KW-0472">Membrane</keyword>
<dbReference type="Pfam" id="PF18940">
    <property type="entry name" value="DUF5687"/>
    <property type="match status" value="1"/>
</dbReference>
<evidence type="ECO:0008006" key="4">
    <source>
        <dbReference type="Google" id="ProtNLM"/>
    </source>
</evidence>
<keyword evidence="3" id="KW-1185">Reference proteome</keyword>
<feature type="transmembrane region" description="Helical" evidence="1">
    <location>
        <begin position="156"/>
        <end position="173"/>
    </location>
</feature>
<comment type="caution">
    <text evidence="2">The sequence shown here is derived from an EMBL/GenBank/DDBJ whole genome shotgun (WGS) entry which is preliminary data.</text>
</comment>
<proteinExistence type="predicted"/>
<evidence type="ECO:0000313" key="3">
    <source>
        <dbReference type="Proteomes" id="UP001500459"/>
    </source>
</evidence>
<dbReference type="EMBL" id="BAABCW010000002">
    <property type="protein sequence ID" value="GAA4109884.1"/>
    <property type="molecule type" value="Genomic_DNA"/>
</dbReference>
<keyword evidence="1" id="KW-1133">Transmembrane helix</keyword>
<accession>A0ABP7XBM4</accession>
<name>A0ABP7XBM4_9FLAO</name>
<feature type="transmembrane region" description="Helical" evidence="1">
    <location>
        <begin position="55"/>
        <end position="75"/>
    </location>
</feature>
<organism evidence="2 3">
    <name type="scientific">Aquimarina addita</name>
    <dbReference type="NCBI Taxonomy" id="870485"/>
    <lineage>
        <taxon>Bacteria</taxon>
        <taxon>Pseudomonadati</taxon>
        <taxon>Bacteroidota</taxon>
        <taxon>Flavobacteriia</taxon>
        <taxon>Flavobacteriales</taxon>
        <taxon>Flavobacteriaceae</taxon>
        <taxon>Aquimarina</taxon>
    </lineage>
</organism>
<sequence>MGAYKGPFFGILAGVLISGGFLLNFGQLVPSWDSSYYPLMMTQNIRYKEYLASKWWLMVLITGITTILGSGYLYFGWEAYLSVIVGAIFNMGVNSHIILLSGAFTKTPIDLMSSRNVFGDMNAINVKTLTLSMVIMVLPIVFYAIGHVIYGPPLGYVLVSLAGIAGLAFRNLVFDKIEKVYKSEKYVTIDAYKQKK</sequence>
<evidence type="ECO:0000256" key="1">
    <source>
        <dbReference type="SAM" id="Phobius"/>
    </source>
</evidence>
<reference evidence="3" key="1">
    <citation type="journal article" date="2019" name="Int. J. Syst. Evol. Microbiol.">
        <title>The Global Catalogue of Microorganisms (GCM) 10K type strain sequencing project: providing services to taxonomists for standard genome sequencing and annotation.</title>
        <authorList>
            <consortium name="The Broad Institute Genomics Platform"/>
            <consortium name="The Broad Institute Genome Sequencing Center for Infectious Disease"/>
            <person name="Wu L."/>
            <person name="Ma J."/>
        </authorList>
    </citation>
    <scope>NUCLEOTIDE SEQUENCE [LARGE SCALE GENOMIC DNA]</scope>
    <source>
        <strain evidence="3">JCM 17106</strain>
    </source>
</reference>
<feature type="transmembrane region" description="Helical" evidence="1">
    <location>
        <begin position="81"/>
        <end position="105"/>
    </location>
</feature>
<feature type="transmembrane region" description="Helical" evidence="1">
    <location>
        <begin position="6"/>
        <end position="25"/>
    </location>
</feature>
<dbReference type="InterPro" id="IPR043742">
    <property type="entry name" value="DUF5687"/>
</dbReference>
<dbReference type="Proteomes" id="UP001500459">
    <property type="component" value="Unassembled WGS sequence"/>
</dbReference>
<gene>
    <name evidence="2" type="ORF">GCM10022393_06700</name>
</gene>
<evidence type="ECO:0000313" key="2">
    <source>
        <dbReference type="EMBL" id="GAA4109884.1"/>
    </source>
</evidence>
<feature type="transmembrane region" description="Helical" evidence="1">
    <location>
        <begin position="126"/>
        <end position="150"/>
    </location>
</feature>
<keyword evidence="1" id="KW-0812">Transmembrane</keyword>